<evidence type="ECO:0000313" key="1">
    <source>
        <dbReference type="EMBL" id="KAA8831588.1"/>
    </source>
</evidence>
<comment type="caution">
    <text evidence="1">The sequence shown here is derived from an EMBL/GenBank/DDBJ whole genome shotgun (WGS) entry which is preliminary data.</text>
</comment>
<dbReference type="Proteomes" id="UP000412028">
    <property type="component" value="Unassembled WGS sequence"/>
</dbReference>
<gene>
    <name evidence="1" type="ORF">EMO89_02365</name>
</gene>
<dbReference type="EMBL" id="RZUI01000002">
    <property type="protein sequence ID" value="KAA8831588.1"/>
    <property type="molecule type" value="Genomic_DNA"/>
</dbReference>
<accession>A0A5M9ZME3</accession>
<sequence>MIPFKKFSVTVERPIELCSFTLIPDEKQPIRVRLTTNIMDTDDVDGDTTGQLTLTLSEFHTFVQSVNRIDKQLKETIGDGEYWSEDDYE</sequence>
<proteinExistence type="predicted"/>
<dbReference type="AlphaFoldDB" id="A0A5M9ZME3"/>
<evidence type="ECO:0000313" key="2">
    <source>
        <dbReference type="Proteomes" id="UP000412028"/>
    </source>
</evidence>
<name>A0A5M9ZME3_9BIFI</name>
<reference evidence="1 2" key="1">
    <citation type="journal article" date="2019" name="Syst. Appl. Microbiol.">
        <title>Characterization of Bifidobacterium species in feaces of the Egyptian fruit bat: Description of B. vespertilionis sp. nov. and B. rousetti sp. nov.</title>
        <authorList>
            <person name="Modesto M."/>
            <person name="Satti M."/>
            <person name="Watanabe K."/>
            <person name="Puglisi E."/>
            <person name="Morelli L."/>
            <person name="Huang C.-H."/>
            <person name="Liou J.-S."/>
            <person name="Miyashita M."/>
            <person name="Tamura T."/>
            <person name="Saito S."/>
            <person name="Mori K."/>
            <person name="Huang L."/>
            <person name="Sciavilla P."/>
            <person name="Sandri C."/>
            <person name="Spiezio C."/>
            <person name="Vitali F."/>
            <person name="Cavalieri D."/>
            <person name="Perpetuini G."/>
            <person name="Tofalo R."/>
            <person name="Bonetti A."/>
            <person name="Arita M."/>
            <person name="Mattarelli P."/>
        </authorList>
    </citation>
    <scope>NUCLEOTIDE SEQUENCE [LARGE SCALE GENOMIC DNA]</scope>
    <source>
        <strain evidence="1 2">RST7</strain>
    </source>
</reference>
<organism evidence="1 2">
    <name type="scientific">Bifidobacterium tissieri</name>
    <dbReference type="NCBI Taxonomy" id="1630162"/>
    <lineage>
        <taxon>Bacteria</taxon>
        <taxon>Bacillati</taxon>
        <taxon>Actinomycetota</taxon>
        <taxon>Actinomycetes</taxon>
        <taxon>Bifidobacteriales</taxon>
        <taxon>Bifidobacteriaceae</taxon>
        <taxon>Bifidobacterium</taxon>
    </lineage>
</organism>
<dbReference type="RefSeq" id="WP_150380761.1">
    <property type="nucleotide sequence ID" value="NZ_RZUI01000002.1"/>
</dbReference>
<protein>
    <submittedName>
        <fullName evidence="1">Uncharacterized protein</fullName>
    </submittedName>
</protein>